<evidence type="ECO:0000259" key="1">
    <source>
        <dbReference type="Pfam" id="PF01926"/>
    </source>
</evidence>
<dbReference type="Pfam" id="PF01926">
    <property type="entry name" value="MMR_HSR1"/>
    <property type="match status" value="1"/>
</dbReference>
<dbReference type="EMBL" id="BARU01045701">
    <property type="protein sequence ID" value="GAH95797.1"/>
    <property type="molecule type" value="Genomic_DNA"/>
</dbReference>
<dbReference type="InterPro" id="IPR027417">
    <property type="entry name" value="P-loop_NTPase"/>
</dbReference>
<evidence type="ECO:0000313" key="2">
    <source>
        <dbReference type="EMBL" id="GAH95797.1"/>
    </source>
</evidence>
<comment type="caution">
    <text evidence="2">The sequence shown here is derived from an EMBL/GenBank/DDBJ whole genome shotgun (WGS) entry which is preliminary data.</text>
</comment>
<dbReference type="PANTHER" id="PTHR43834">
    <property type="entry name" value="GTPASE DER"/>
    <property type="match status" value="1"/>
</dbReference>
<feature type="domain" description="G" evidence="1">
    <location>
        <begin position="6"/>
        <end position="48"/>
    </location>
</feature>
<feature type="non-terminal residue" evidence="2">
    <location>
        <position position="49"/>
    </location>
</feature>
<proteinExistence type="predicted"/>
<dbReference type="GO" id="GO:0043022">
    <property type="term" value="F:ribosome binding"/>
    <property type="evidence" value="ECO:0007669"/>
    <property type="project" value="TreeGrafter"/>
</dbReference>
<name>X1JNZ0_9ZZZZ</name>
<dbReference type="Gene3D" id="3.40.50.300">
    <property type="entry name" value="P-loop containing nucleotide triphosphate hydrolases"/>
    <property type="match status" value="1"/>
</dbReference>
<reference evidence="2" key="1">
    <citation type="journal article" date="2014" name="Front. Microbiol.">
        <title>High frequency of phylogenetically diverse reductive dehalogenase-homologous genes in deep subseafloor sedimentary metagenomes.</title>
        <authorList>
            <person name="Kawai M."/>
            <person name="Futagami T."/>
            <person name="Toyoda A."/>
            <person name="Takaki Y."/>
            <person name="Nishi S."/>
            <person name="Hori S."/>
            <person name="Arai W."/>
            <person name="Tsubouchi T."/>
            <person name="Morono Y."/>
            <person name="Uchiyama I."/>
            <person name="Ito T."/>
            <person name="Fujiyama A."/>
            <person name="Inagaki F."/>
            <person name="Takami H."/>
        </authorList>
    </citation>
    <scope>NUCLEOTIDE SEQUENCE</scope>
    <source>
        <strain evidence="2">Expedition CK06-06</strain>
    </source>
</reference>
<organism evidence="2">
    <name type="scientific">marine sediment metagenome</name>
    <dbReference type="NCBI Taxonomy" id="412755"/>
    <lineage>
        <taxon>unclassified sequences</taxon>
        <taxon>metagenomes</taxon>
        <taxon>ecological metagenomes</taxon>
    </lineage>
</organism>
<dbReference type="SUPFAM" id="SSF52540">
    <property type="entry name" value="P-loop containing nucleoside triphosphate hydrolases"/>
    <property type="match status" value="1"/>
</dbReference>
<gene>
    <name evidence="2" type="ORF">S03H2_69237</name>
</gene>
<dbReference type="PANTHER" id="PTHR43834:SF6">
    <property type="entry name" value="GTPASE DER"/>
    <property type="match status" value="1"/>
</dbReference>
<accession>X1JNZ0</accession>
<dbReference type="GO" id="GO:0005525">
    <property type="term" value="F:GTP binding"/>
    <property type="evidence" value="ECO:0007669"/>
    <property type="project" value="InterPro"/>
</dbReference>
<dbReference type="InterPro" id="IPR006073">
    <property type="entry name" value="GTP-bd"/>
</dbReference>
<dbReference type="AlphaFoldDB" id="X1JNZ0"/>
<sequence length="49" mass="5275">MTKPIVAIVGRTNVGKSTLLNRLAGKRLAVVADLPGTTRDRVFAPVSWQ</sequence>
<protein>
    <recommendedName>
        <fullName evidence="1">G domain-containing protein</fullName>
    </recommendedName>
</protein>